<accession>A0A8S5LBZ1</accession>
<organism evidence="1">
    <name type="scientific">Siphoviridae sp. ctpGU1</name>
    <dbReference type="NCBI Taxonomy" id="2823601"/>
    <lineage>
        <taxon>Viruses</taxon>
        <taxon>Duplodnaviria</taxon>
        <taxon>Heunggongvirae</taxon>
        <taxon>Uroviricota</taxon>
        <taxon>Caudoviricetes</taxon>
    </lineage>
</organism>
<protein>
    <submittedName>
        <fullName evidence="1">Tail tube protein</fullName>
    </submittedName>
</protein>
<dbReference type="NCBIfam" id="NF047353">
    <property type="entry name" value="tube_lmo2291"/>
    <property type="match status" value="1"/>
</dbReference>
<reference evidence="1" key="1">
    <citation type="journal article" date="2021" name="Proc. Natl. Acad. Sci. U.S.A.">
        <title>A Catalog of Tens of Thousands of Viruses from Human Metagenomes Reveals Hidden Associations with Chronic Diseases.</title>
        <authorList>
            <person name="Tisza M.J."/>
            <person name="Buck C.B."/>
        </authorList>
    </citation>
    <scope>NUCLEOTIDE SEQUENCE</scope>
    <source>
        <strain evidence="1">CtpGU1</strain>
    </source>
</reference>
<name>A0A8S5LBZ1_9CAUD</name>
<proteinExistence type="predicted"/>
<sequence>MARQKNALRKHFVAPFDKANATTAPTKEQYKLLAKYIKTVNDETDEDTDDVAWYDGDGTPEETVKSVKAGFSFEGNFDVEDEAQKLIADLRYKVGDDRKVWFKVISSDGKTAWEAVAIVSKIKAGDGDASDFENFECTIKWATLPKQTAVA</sequence>
<dbReference type="EMBL" id="BK014677">
    <property type="protein sequence ID" value="DAD67448.1"/>
    <property type="molecule type" value="Genomic_DNA"/>
</dbReference>
<evidence type="ECO:0000313" key="1">
    <source>
        <dbReference type="EMBL" id="DAD67448.1"/>
    </source>
</evidence>